<feature type="compositionally biased region" description="Polar residues" evidence="10">
    <location>
        <begin position="83"/>
        <end position="110"/>
    </location>
</feature>
<evidence type="ECO:0000256" key="1">
    <source>
        <dbReference type="ARBA" id="ARBA00004123"/>
    </source>
</evidence>
<dbReference type="CDD" id="cd00086">
    <property type="entry name" value="homeodomain"/>
    <property type="match status" value="1"/>
</dbReference>
<dbReference type="PROSITE" id="PS50071">
    <property type="entry name" value="HOMEOBOX_2"/>
    <property type="match status" value="1"/>
</dbReference>
<evidence type="ECO:0000256" key="10">
    <source>
        <dbReference type="SAM" id="MobiDB-lite"/>
    </source>
</evidence>
<dbReference type="PRINTS" id="PR00031">
    <property type="entry name" value="HTHREPRESSR"/>
</dbReference>
<name>A0A0K0MJ36_9BILA</name>
<evidence type="ECO:0000256" key="3">
    <source>
        <dbReference type="ARBA" id="ARBA00022473"/>
    </source>
</evidence>
<dbReference type="AlphaFoldDB" id="A0A0K0MJ36"/>
<keyword evidence="3" id="KW-0217">Developmental protein</keyword>
<evidence type="ECO:0000313" key="12">
    <source>
        <dbReference type="EMBL" id="AKE07568.1"/>
    </source>
</evidence>
<dbReference type="InterPro" id="IPR001356">
    <property type="entry name" value="HD"/>
</dbReference>
<evidence type="ECO:0000256" key="6">
    <source>
        <dbReference type="ARBA" id="ARBA00023242"/>
    </source>
</evidence>
<dbReference type="InterPro" id="IPR017970">
    <property type="entry name" value="Homeobox_CS"/>
</dbReference>
<dbReference type="Gene3D" id="1.10.10.60">
    <property type="entry name" value="Homeodomain-like"/>
    <property type="match status" value="1"/>
</dbReference>
<dbReference type="GO" id="GO:0000978">
    <property type="term" value="F:RNA polymerase II cis-regulatory region sequence-specific DNA binding"/>
    <property type="evidence" value="ECO:0007669"/>
    <property type="project" value="TreeGrafter"/>
</dbReference>
<feature type="region of interest" description="Disordered" evidence="10">
    <location>
        <begin position="83"/>
        <end position="117"/>
    </location>
</feature>
<dbReference type="GO" id="GO:0009952">
    <property type="term" value="P:anterior/posterior pattern specification"/>
    <property type="evidence" value="ECO:0007669"/>
    <property type="project" value="TreeGrafter"/>
</dbReference>
<dbReference type="PANTHER" id="PTHR45659:SF4">
    <property type="entry name" value="HOMEOBOX PROTEIN ABDOMINAL-A"/>
    <property type="match status" value="1"/>
</dbReference>
<evidence type="ECO:0000256" key="7">
    <source>
        <dbReference type="PROSITE-ProRule" id="PRU00108"/>
    </source>
</evidence>
<keyword evidence="5 7" id="KW-0371">Homeobox</keyword>
<dbReference type="InterPro" id="IPR000047">
    <property type="entry name" value="HTH_motif"/>
</dbReference>
<dbReference type="PROSITE" id="PS00027">
    <property type="entry name" value="HOMEOBOX_1"/>
    <property type="match status" value="1"/>
</dbReference>
<dbReference type="PRINTS" id="PR00024">
    <property type="entry name" value="HOMEOBOX"/>
</dbReference>
<reference evidence="12" key="1">
    <citation type="journal article" date="2015" name="Evodevo">
        <title>Expression of Hox, Cdx, and Six3/6 genes in the hoplonemertean Pantinonemertes californiensis offers insight into the evolution of maximally indirect development in the phylum Nemertea.</title>
        <authorList>
            <person name="Hiebert L.S."/>
            <person name="Maslakova S.A."/>
        </authorList>
    </citation>
    <scope>NUCLEOTIDE SEQUENCE</scope>
    <source>
        <strain evidence="12">PCA227080</strain>
    </source>
</reference>
<evidence type="ECO:0000259" key="11">
    <source>
        <dbReference type="PROSITE" id="PS50071"/>
    </source>
</evidence>
<dbReference type="GO" id="GO:0000981">
    <property type="term" value="F:DNA-binding transcription factor activity, RNA polymerase II-specific"/>
    <property type="evidence" value="ECO:0007669"/>
    <property type="project" value="InterPro"/>
</dbReference>
<dbReference type="PROSITE" id="PS00032">
    <property type="entry name" value="ANTENNAPEDIA"/>
    <property type="match status" value="1"/>
</dbReference>
<comment type="subcellular location">
    <subcellularLocation>
        <location evidence="1 7 8">Nucleus</location>
    </subcellularLocation>
</comment>
<dbReference type="FunFam" id="1.10.10.60:FF:000017">
    <property type="entry name" value="Homeobox protein antennapedia"/>
    <property type="match status" value="1"/>
</dbReference>
<accession>A0A0K0MJ36</accession>
<dbReference type="SMART" id="SM00389">
    <property type="entry name" value="HOX"/>
    <property type="match status" value="1"/>
</dbReference>
<evidence type="ECO:0000256" key="8">
    <source>
        <dbReference type="RuleBase" id="RU000682"/>
    </source>
</evidence>
<dbReference type="Pfam" id="PF00046">
    <property type="entry name" value="Homeodomain"/>
    <property type="match status" value="1"/>
</dbReference>
<dbReference type="SUPFAM" id="SSF46689">
    <property type="entry name" value="Homeodomain-like"/>
    <property type="match status" value="1"/>
</dbReference>
<sequence>MTAYYGQVLQPTMASQDSYSDLKYENFSPAEAHSAETNQIIPRFPPYDRLPDIRPISSRYSYQSYDQRYQYTDMLEQRYQDNSPLAQSQPYTPQPQQNGLITPSQYHTNSPPNPSAPQGMIYPWMKTLNGVSPIMNVYGNTSREMLHSMIKEMPLEQKRTRQTYTRYQTLELEKEFHFNKYLTRRRRIEIAHALGLTERQIKIWFQNRRMKWKKENNLSKLTGPNTKLDNDIVKLESKLPEVPE</sequence>
<evidence type="ECO:0000256" key="5">
    <source>
        <dbReference type="ARBA" id="ARBA00023155"/>
    </source>
</evidence>
<protein>
    <submittedName>
        <fullName evidence="12">PbLox5 Hox protein</fullName>
    </submittedName>
</protein>
<dbReference type="EMBL" id="KP762162">
    <property type="protein sequence ID" value="AKE07568.1"/>
    <property type="molecule type" value="mRNA"/>
</dbReference>
<feature type="domain" description="Homeobox" evidence="11">
    <location>
        <begin position="155"/>
        <end position="215"/>
    </location>
</feature>
<evidence type="ECO:0000256" key="4">
    <source>
        <dbReference type="ARBA" id="ARBA00023125"/>
    </source>
</evidence>
<dbReference type="InterPro" id="IPR020479">
    <property type="entry name" value="HD_metazoa"/>
</dbReference>
<feature type="DNA-binding region" description="Homeobox" evidence="7">
    <location>
        <begin position="157"/>
        <end position="216"/>
    </location>
</feature>
<dbReference type="InterPro" id="IPR017995">
    <property type="entry name" value="Homeobox_antennapedia"/>
</dbReference>
<dbReference type="PANTHER" id="PTHR45659">
    <property type="entry name" value="HOMEOBOX PROTEIN HOX"/>
    <property type="match status" value="1"/>
</dbReference>
<dbReference type="InterPro" id="IPR001827">
    <property type="entry name" value="Homeobox_Antennapedia_CS"/>
</dbReference>
<evidence type="ECO:0000256" key="2">
    <source>
        <dbReference type="ARBA" id="ARBA00009107"/>
    </source>
</evidence>
<organism evidence="12">
    <name type="scientific">Pantinonemertes californiensis</name>
    <dbReference type="NCBI Taxonomy" id="433740"/>
    <lineage>
        <taxon>Eukaryota</taxon>
        <taxon>Metazoa</taxon>
        <taxon>Spiralia</taxon>
        <taxon>Lophotrochozoa</taxon>
        <taxon>Nemertea</taxon>
        <taxon>Enopla</taxon>
        <taxon>Hoplonemertea</taxon>
        <taxon>Monostilifera</taxon>
        <taxon>Eumonostilifera</taxon>
        <taxon>Prosorhochmidae</taxon>
        <taxon>Pantinonemertes</taxon>
    </lineage>
</organism>
<dbReference type="GO" id="GO:0005634">
    <property type="term" value="C:nucleus"/>
    <property type="evidence" value="ECO:0007669"/>
    <property type="project" value="UniProtKB-SubCell"/>
</dbReference>
<keyword evidence="6 7" id="KW-0539">Nucleus</keyword>
<keyword evidence="4 7" id="KW-0238">DNA-binding</keyword>
<dbReference type="PRINTS" id="PR00025">
    <property type="entry name" value="ANTENNAPEDIA"/>
</dbReference>
<dbReference type="InterPro" id="IPR050296">
    <property type="entry name" value="Antp_homeobox"/>
</dbReference>
<evidence type="ECO:0000256" key="9">
    <source>
        <dbReference type="RuleBase" id="RU004442"/>
    </source>
</evidence>
<proteinExistence type="evidence at transcript level"/>
<dbReference type="InterPro" id="IPR009057">
    <property type="entry name" value="Homeodomain-like_sf"/>
</dbReference>
<gene>
    <name evidence="12" type="primary">Lox5</name>
</gene>
<comment type="similarity">
    <text evidence="2 9">Belongs to the Antp homeobox family.</text>
</comment>